<accession>A0A9X0DEI6</accession>
<dbReference type="PANTHER" id="PTHR38123">
    <property type="entry name" value="CELL WALL SERINE-THREONINE-RICH GALACTOMANNOPROTEIN MP1 (AFU_ORTHOLOGUE AFUA_4G03240)"/>
    <property type="match status" value="1"/>
</dbReference>
<evidence type="ECO:0008006" key="3">
    <source>
        <dbReference type="Google" id="ProtNLM"/>
    </source>
</evidence>
<proteinExistence type="predicted"/>
<keyword evidence="2" id="KW-1185">Reference proteome</keyword>
<dbReference type="PANTHER" id="PTHR38123:SF5">
    <property type="entry name" value="CELL WALL GALACTOMANNOPROTEIN"/>
    <property type="match status" value="1"/>
</dbReference>
<dbReference type="EMBL" id="JAPEIS010000014">
    <property type="protein sequence ID" value="KAJ8059580.1"/>
    <property type="molecule type" value="Genomic_DNA"/>
</dbReference>
<dbReference type="GO" id="GO:0005576">
    <property type="term" value="C:extracellular region"/>
    <property type="evidence" value="ECO:0007669"/>
    <property type="project" value="TreeGrafter"/>
</dbReference>
<name>A0A9X0DEI6_9HELO</name>
<sequence length="237" mass="26080">MVNIYWRRTSIPVLKPVPIFNAHYTTELNTTPIYLPLSRHIISSKFYDSQNVDSTMVSLKALFFYLASISVSVSAAPLTDRNLVTPDTLISDINNISNGVQALTTTLNSCNSKILDAAPIGLKFAAIHTSSSKAYIDAKLAAPANSFDSNRIVEFTFSNVGVEIPEAIRVLKTKKEDFSKVDLSVVVLVGLKLLRHDHDRFSEALVAKLTPDVVDRANEMVSVINEALQDGIDYFSS</sequence>
<reference evidence="1" key="1">
    <citation type="submission" date="2022-11" db="EMBL/GenBank/DDBJ databases">
        <title>Genome Resource of Sclerotinia nivalis Strain SnTB1, a Plant Pathogen Isolated from American Ginseng.</title>
        <authorList>
            <person name="Fan S."/>
        </authorList>
    </citation>
    <scope>NUCLEOTIDE SEQUENCE</scope>
    <source>
        <strain evidence="1">SnTB1</strain>
    </source>
</reference>
<dbReference type="OrthoDB" id="2422134at2759"/>
<organism evidence="1 2">
    <name type="scientific">Sclerotinia nivalis</name>
    <dbReference type="NCBI Taxonomy" id="352851"/>
    <lineage>
        <taxon>Eukaryota</taxon>
        <taxon>Fungi</taxon>
        <taxon>Dikarya</taxon>
        <taxon>Ascomycota</taxon>
        <taxon>Pezizomycotina</taxon>
        <taxon>Leotiomycetes</taxon>
        <taxon>Helotiales</taxon>
        <taxon>Sclerotiniaceae</taxon>
        <taxon>Sclerotinia</taxon>
    </lineage>
</organism>
<dbReference type="Pfam" id="PF12296">
    <property type="entry name" value="HsbA"/>
    <property type="match status" value="1"/>
</dbReference>
<dbReference type="Proteomes" id="UP001152300">
    <property type="component" value="Unassembled WGS sequence"/>
</dbReference>
<protein>
    <recommendedName>
        <fullName evidence="3">Antigenic cell wall galactomannoprotein</fullName>
    </recommendedName>
</protein>
<dbReference type="InterPro" id="IPR021054">
    <property type="entry name" value="Cell_wall_mannoprotein_1"/>
</dbReference>
<evidence type="ECO:0000313" key="2">
    <source>
        <dbReference type="Proteomes" id="UP001152300"/>
    </source>
</evidence>
<comment type="caution">
    <text evidence="1">The sequence shown here is derived from an EMBL/GenBank/DDBJ whole genome shotgun (WGS) entry which is preliminary data.</text>
</comment>
<gene>
    <name evidence="1" type="ORF">OCU04_011235</name>
</gene>
<dbReference type="Gene3D" id="1.20.1280.140">
    <property type="match status" value="1"/>
</dbReference>
<dbReference type="AlphaFoldDB" id="A0A9X0DEI6"/>
<evidence type="ECO:0000313" key="1">
    <source>
        <dbReference type="EMBL" id="KAJ8059580.1"/>
    </source>
</evidence>